<keyword evidence="2" id="KW-1185">Reference proteome</keyword>
<dbReference type="Gene3D" id="2.20.110.10">
    <property type="entry name" value="Histone H3 K4-specific methyltransferase SET7/9 N-terminal domain"/>
    <property type="match status" value="1"/>
</dbReference>
<protein>
    <recommendedName>
        <fullName evidence="3">Toxin-antitoxin system YwqK family antitoxin</fullName>
    </recommendedName>
</protein>
<name>A0ABU4R9F9_9FLAO</name>
<comment type="caution">
    <text evidence="1">The sequence shown here is derived from an EMBL/GenBank/DDBJ whole genome shotgun (WGS) entry which is preliminary data.</text>
</comment>
<evidence type="ECO:0000313" key="1">
    <source>
        <dbReference type="EMBL" id="MDX6189215.1"/>
    </source>
</evidence>
<evidence type="ECO:0008006" key="3">
    <source>
        <dbReference type="Google" id="ProtNLM"/>
    </source>
</evidence>
<sequence length="293" mass="33950">MNKTLLTLVVISFTSFSFSQQIEKLDYCNCIDKIENNSPTYDGKYERICNEKTNTIGAFKNDFPDGEWISYNYKGGLISKINYSEGKLNGLLELYFMNGKVKFTGNFINGKKNGVWKYYNEKGIPVIDGEYEMDKPINIWTVKDKKGKKIVTQYNYANSEYILNEVEEKLKGSTLLGGVFLSYDLFIENAEVPIDFWDTYADLKYLAKYRIEENSSSTFILNEENEKSSKTTLKFSTTVQTNPESKLHKIEHNKLSKKLLYYTILEALSVLPPWIYKGEKEATIYIPYKVNVR</sequence>
<reference evidence="1 2" key="1">
    <citation type="submission" date="2023-11" db="EMBL/GenBank/DDBJ databases">
        <title>Unpublished Manusciprt.</title>
        <authorList>
            <person name="Saticioglu I.B."/>
            <person name="Ay H."/>
            <person name="Ajmi N."/>
            <person name="Altun S."/>
            <person name="Duman M."/>
        </authorList>
    </citation>
    <scope>NUCLEOTIDE SEQUENCE [LARGE SCALE GENOMIC DNA]</scope>
    <source>
        <strain evidence="1 2">Fl-318</strain>
    </source>
</reference>
<accession>A0ABU4R9F9</accession>
<organism evidence="1 2">
    <name type="scientific">Flavobacterium cupriresistens</name>
    <dbReference type="NCBI Taxonomy" id="2893885"/>
    <lineage>
        <taxon>Bacteria</taxon>
        <taxon>Pseudomonadati</taxon>
        <taxon>Bacteroidota</taxon>
        <taxon>Flavobacteriia</taxon>
        <taxon>Flavobacteriales</taxon>
        <taxon>Flavobacteriaceae</taxon>
        <taxon>Flavobacterium</taxon>
    </lineage>
</organism>
<dbReference type="RefSeq" id="WP_230001947.1">
    <property type="nucleotide sequence ID" value="NZ_CP087134.1"/>
</dbReference>
<evidence type="ECO:0000313" key="2">
    <source>
        <dbReference type="Proteomes" id="UP001273350"/>
    </source>
</evidence>
<proteinExistence type="predicted"/>
<gene>
    <name evidence="1" type="ORF">SGQ83_07645</name>
</gene>
<dbReference type="SUPFAM" id="SSF82185">
    <property type="entry name" value="Histone H3 K4-specific methyltransferase SET7/9 N-terminal domain"/>
    <property type="match status" value="1"/>
</dbReference>
<dbReference type="EMBL" id="JAWXVI010000004">
    <property type="protein sequence ID" value="MDX6189215.1"/>
    <property type="molecule type" value="Genomic_DNA"/>
</dbReference>
<dbReference type="Proteomes" id="UP001273350">
    <property type="component" value="Unassembled WGS sequence"/>
</dbReference>